<dbReference type="AlphaFoldDB" id="A0AAJ4ZVC4"/>
<gene>
    <name evidence="1" type="ORF">NCTC10338_01973</name>
</gene>
<dbReference type="GeneID" id="48277237"/>
<dbReference type="Proteomes" id="UP000255295">
    <property type="component" value="Unassembled WGS sequence"/>
</dbReference>
<comment type="caution">
    <text evidence="1">The sequence shown here is derived from an EMBL/GenBank/DDBJ whole genome shotgun (WGS) entry which is preliminary data.</text>
</comment>
<name>A0AAJ4ZVC4_LYSSH</name>
<reference evidence="1 2" key="1">
    <citation type="submission" date="2018-06" db="EMBL/GenBank/DDBJ databases">
        <authorList>
            <consortium name="Pathogen Informatics"/>
            <person name="Doyle S."/>
        </authorList>
    </citation>
    <scope>NUCLEOTIDE SEQUENCE [LARGE SCALE GENOMIC DNA]</scope>
    <source>
        <strain evidence="1 2">NCTC10338</strain>
    </source>
</reference>
<dbReference type="RefSeq" id="WP_233433796.1">
    <property type="nucleotide sequence ID" value="NZ_BJNS01000001.1"/>
</dbReference>
<organism evidence="1 2">
    <name type="scientific">Lysinibacillus sphaericus</name>
    <name type="common">Bacillus sphaericus</name>
    <dbReference type="NCBI Taxonomy" id="1421"/>
    <lineage>
        <taxon>Bacteria</taxon>
        <taxon>Bacillati</taxon>
        <taxon>Bacillota</taxon>
        <taxon>Bacilli</taxon>
        <taxon>Bacillales</taxon>
        <taxon>Bacillaceae</taxon>
        <taxon>Lysinibacillus</taxon>
    </lineage>
</organism>
<evidence type="ECO:0000313" key="1">
    <source>
        <dbReference type="EMBL" id="SUV16886.1"/>
    </source>
</evidence>
<evidence type="ECO:0000313" key="2">
    <source>
        <dbReference type="Proteomes" id="UP000255295"/>
    </source>
</evidence>
<sequence length="387" mass="42688">MVTEVDQLIAMLKDSCAKNSKGVSQLTMKKSIMIPILLTGLLTLTGCNFLNKQETSKQGQAQQETKNEIAKEAVQITEIKPINIMTLQVTFSEPLSEEGVKVENLDTIKKAFSFNHDLSIVNVPRLKIGATSTYIVPVTMQKAGTNYTLRYKDGETKAFDGIDEKITLSQTKQVTNDTFEIESFKDEGVTDYSNIIEAYKEARGDLSFQLNDDNKDEKGKQYQVISSLRDRVVTVTAENGEKLQADYVLFTQAADGRQAPKFRLPEGKALKAGTNYTVSADWATIKNPTFKATDIAPLTIKSVEPIDATSFQVTLDQDPGMELFAGRSVELQAEDGSTLQAQYRYSSRKGAVGIFDVKDQTLKAGGTYKVLPINNWATADNVTLTAK</sequence>
<dbReference type="EMBL" id="UFSZ01000001">
    <property type="protein sequence ID" value="SUV16886.1"/>
    <property type="molecule type" value="Genomic_DNA"/>
</dbReference>
<protein>
    <submittedName>
        <fullName evidence="1">Uncharacterized protein</fullName>
    </submittedName>
</protein>
<proteinExistence type="predicted"/>
<accession>A0AAJ4ZVC4</accession>